<gene>
    <name evidence="2" type="ORF">DY000_02052354</name>
</gene>
<keyword evidence="3" id="KW-1185">Reference proteome</keyword>
<feature type="compositionally biased region" description="Pro residues" evidence="1">
    <location>
        <begin position="1"/>
        <end position="10"/>
    </location>
</feature>
<organism evidence="2 3">
    <name type="scientific">Brassica cretica</name>
    <name type="common">Mustard</name>
    <dbReference type="NCBI Taxonomy" id="69181"/>
    <lineage>
        <taxon>Eukaryota</taxon>
        <taxon>Viridiplantae</taxon>
        <taxon>Streptophyta</taxon>
        <taxon>Embryophyta</taxon>
        <taxon>Tracheophyta</taxon>
        <taxon>Spermatophyta</taxon>
        <taxon>Magnoliopsida</taxon>
        <taxon>eudicotyledons</taxon>
        <taxon>Gunneridae</taxon>
        <taxon>Pentapetalae</taxon>
        <taxon>rosids</taxon>
        <taxon>malvids</taxon>
        <taxon>Brassicales</taxon>
        <taxon>Brassicaceae</taxon>
        <taxon>Brassiceae</taxon>
        <taxon>Brassica</taxon>
    </lineage>
</organism>
<reference evidence="2 3" key="1">
    <citation type="journal article" date="2020" name="BMC Genomics">
        <title>Intraspecific diversification of the crop wild relative Brassica cretica Lam. using demographic model selection.</title>
        <authorList>
            <person name="Kioukis A."/>
            <person name="Michalopoulou V.A."/>
            <person name="Briers L."/>
            <person name="Pirintsos S."/>
            <person name="Studholme D.J."/>
            <person name="Pavlidis P."/>
            <person name="Sarris P.F."/>
        </authorList>
    </citation>
    <scope>NUCLEOTIDE SEQUENCE [LARGE SCALE GENOMIC DNA]</scope>
    <source>
        <strain evidence="3">cv. PFS-1207/04</strain>
    </source>
</reference>
<dbReference type="EMBL" id="QGKV02002055">
    <property type="protein sequence ID" value="KAF3496573.1"/>
    <property type="molecule type" value="Genomic_DNA"/>
</dbReference>
<dbReference type="Proteomes" id="UP000266723">
    <property type="component" value="Unassembled WGS sequence"/>
</dbReference>
<protein>
    <submittedName>
        <fullName evidence="2">Uncharacterized protein</fullName>
    </submittedName>
</protein>
<proteinExistence type="predicted"/>
<evidence type="ECO:0000256" key="1">
    <source>
        <dbReference type="SAM" id="MobiDB-lite"/>
    </source>
</evidence>
<comment type="caution">
    <text evidence="2">The sequence shown here is derived from an EMBL/GenBank/DDBJ whole genome shotgun (WGS) entry which is preliminary data.</text>
</comment>
<feature type="region of interest" description="Disordered" evidence="1">
    <location>
        <begin position="1"/>
        <end position="57"/>
    </location>
</feature>
<feature type="compositionally biased region" description="Basic residues" evidence="1">
    <location>
        <begin position="34"/>
        <end position="43"/>
    </location>
</feature>
<name>A0ABQ7AG22_BRACR</name>
<accession>A0ABQ7AG22</accession>
<sequence>MEPPELPPKPPRLETSSSSFPPFAAPTIVFLSSRRSRRHRPRRNQSSDKAVRASRSYADCARDVHTPPPEIVSAAVRRSAPPSVITVLCRCPLPVSRRPRPSPPVTVAGDLPGKPVSYVKLISGQWLTGLTFDQQIWSLFEQLEFIDTNFLLLSLREIESVIVCLVLDTETDFYMPDCMRGYGQSVDRLDRSLVWSIKRLRAVTPSTLSAVLFGLLVDSESMDFRRASHTSLSDSPVSHPSLLPFSGYGLLYYEILLVVCRP</sequence>
<feature type="compositionally biased region" description="Low complexity" evidence="1">
    <location>
        <begin position="13"/>
        <end position="26"/>
    </location>
</feature>
<evidence type="ECO:0000313" key="3">
    <source>
        <dbReference type="Proteomes" id="UP000266723"/>
    </source>
</evidence>
<evidence type="ECO:0000313" key="2">
    <source>
        <dbReference type="EMBL" id="KAF3496573.1"/>
    </source>
</evidence>